<dbReference type="EMBL" id="KQ257464">
    <property type="protein sequence ID" value="KNC97423.1"/>
    <property type="molecule type" value="Genomic_DNA"/>
</dbReference>
<keyword evidence="6 7" id="KW-0472">Membrane</keyword>
<dbReference type="GO" id="GO:0030003">
    <property type="term" value="P:intracellular monoatomic cation homeostasis"/>
    <property type="evidence" value="ECO:0007669"/>
    <property type="project" value="UniProtKB-ARBA"/>
</dbReference>
<dbReference type="OrthoDB" id="78296at2759"/>
<keyword evidence="11" id="KW-1185">Reference proteome</keyword>
<gene>
    <name evidence="10" type="ORF">SPPG_07345</name>
</gene>
<keyword evidence="5" id="KW-0406">Ion transport</keyword>
<dbReference type="FunFam" id="3.30.70.1350:FF:000001">
    <property type="entry name" value="Metal tolerance protein 11"/>
    <property type="match status" value="1"/>
</dbReference>
<feature type="transmembrane region" description="Helical" evidence="7">
    <location>
        <begin position="198"/>
        <end position="217"/>
    </location>
</feature>
<proteinExistence type="predicted"/>
<feature type="transmembrane region" description="Helical" evidence="7">
    <location>
        <begin position="129"/>
        <end position="151"/>
    </location>
</feature>
<evidence type="ECO:0000313" key="10">
    <source>
        <dbReference type="EMBL" id="KNC97423.1"/>
    </source>
</evidence>
<sequence length="420" mass="46256">MSFPETHILTSISSVARPHGACPVGLDINFHEELNLATHSPSPISPIHTTDVEQDLFTRRNSESEVNDPLLLQQHKKQAEELNELRKRGKAGKQLTAFYERQNELIDDLLRPPDTREEGEAKNLVKLKVAVYGSLLANICLFALQLVAAILSGSLALFATTADAFMDLASSAVLVYTGRAALSQNFHQYPTGKTRMETAGIIVFASLMATLSVQLMVEGARALISSSHEVDLSPLSIGLIAAAIATKGVLYLYCQAVSQYPSARILAQDHRNDIFMNSIGITLSVLGQKVACNRLTSGIYYKGAILIAALILRSWAGTAHEHIQYIVGKTAEPAFLQRVTYLTLTHDPRILQIDTCRAYHAGNNFFVEVDIVLPPNMLLAEAHDIGEALQIKLETLPNVERAFVHLDYETTHAPEHRKMR</sequence>
<protein>
    <submittedName>
        <fullName evidence="10">Cation diffusion facilitator family transporter</fullName>
    </submittedName>
</protein>
<dbReference type="PANTHER" id="PTHR43840">
    <property type="entry name" value="MITOCHONDRIAL METAL TRANSPORTER 1-RELATED"/>
    <property type="match status" value="1"/>
</dbReference>
<feature type="transmembrane region" description="Helical" evidence="7">
    <location>
        <begin position="157"/>
        <end position="177"/>
    </location>
</feature>
<dbReference type="STRING" id="645134.A0A0L0H9U1"/>
<dbReference type="InterPro" id="IPR002524">
    <property type="entry name" value="Cation_efflux"/>
</dbReference>
<evidence type="ECO:0000313" key="11">
    <source>
        <dbReference type="Proteomes" id="UP000053201"/>
    </source>
</evidence>
<organism evidence="10 11">
    <name type="scientific">Spizellomyces punctatus (strain DAOM BR117)</name>
    <dbReference type="NCBI Taxonomy" id="645134"/>
    <lineage>
        <taxon>Eukaryota</taxon>
        <taxon>Fungi</taxon>
        <taxon>Fungi incertae sedis</taxon>
        <taxon>Chytridiomycota</taxon>
        <taxon>Chytridiomycota incertae sedis</taxon>
        <taxon>Chytridiomycetes</taxon>
        <taxon>Spizellomycetales</taxon>
        <taxon>Spizellomycetaceae</taxon>
        <taxon>Spizellomyces</taxon>
    </lineage>
</organism>
<dbReference type="PANTHER" id="PTHR43840:SF13">
    <property type="entry name" value="CATION EFFLUX PROTEIN CYTOPLASMIC DOMAIN-CONTAINING PROTEIN"/>
    <property type="match status" value="1"/>
</dbReference>
<dbReference type="SUPFAM" id="SSF160240">
    <property type="entry name" value="Cation efflux protein cytoplasmic domain-like"/>
    <property type="match status" value="1"/>
</dbReference>
<dbReference type="Gene3D" id="1.20.1510.10">
    <property type="entry name" value="Cation efflux protein transmembrane domain"/>
    <property type="match status" value="1"/>
</dbReference>
<dbReference type="RefSeq" id="XP_016605463.1">
    <property type="nucleotide sequence ID" value="XM_016755509.1"/>
</dbReference>
<dbReference type="GO" id="GO:0008324">
    <property type="term" value="F:monoatomic cation transmembrane transporter activity"/>
    <property type="evidence" value="ECO:0007669"/>
    <property type="project" value="InterPro"/>
</dbReference>
<name>A0A0L0H9U1_SPIPD</name>
<dbReference type="InParanoid" id="A0A0L0H9U1"/>
<dbReference type="FunCoup" id="A0A0L0H9U1">
    <property type="interactions" value="37"/>
</dbReference>
<dbReference type="InterPro" id="IPR036837">
    <property type="entry name" value="Cation_efflux_CTD_sf"/>
</dbReference>
<evidence type="ECO:0000256" key="2">
    <source>
        <dbReference type="ARBA" id="ARBA00022448"/>
    </source>
</evidence>
<evidence type="ECO:0000256" key="6">
    <source>
        <dbReference type="ARBA" id="ARBA00023136"/>
    </source>
</evidence>
<dbReference type="GO" id="GO:0012505">
    <property type="term" value="C:endomembrane system"/>
    <property type="evidence" value="ECO:0007669"/>
    <property type="project" value="UniProtKB-SubCell"/>
</dbReference>
<dbReference type="Pfam" id="PF16916">
    <property type="entry name" value="ZT_dimer"/>
    <property type="match status" value="1"/>
</dbReference>
<dbReference type="GeneID" id="27690567"/>
<dbReference type="Proteomes" id="UP000053201">
    <property type="component" value="Unassembled WGS sequence"/>
</dbReference>
<dbReference type="InterPro" id="IPR058533">
    <property type="entry name" value="Cation_efflux_TM"/>
</dbReference>
<keyword evidence="2" id="KW-0813">Transport</keyword>
<dbReference type="Pfam" id="PF01545">
    <property type="entry name" value="Cation_efflux"/>
    <property type="match status" value="1"/>
</dbReference>
<evidence type="ECO:0000256" key="4">
    <source>
        <dbReference type="ARBA" id="ARBA00022989"/>
    </source>
</evidence>
<evidence type="ECO:0000259" key="9">
    <source>
        <dbReference type="Pfam" id="PF16916"/>
    </source>
</evidence>
<dbReference type="VEuPathDB" id="FungiDB:SPPG_07345"/>
<reference evidence="10 11" key="1">
    <citation type="submission" date="2009-08" db="EMBL/GenBank/DDBJ databases">
        <title>The Genome Sequence of Spizellomyces punctatus strain DAOM BR117.</title>
        <authorList>
            <consortium name="The Broad Institute Genome Sequencing Platform"/>
            <person name="Russ C."/>
            <person name="Cuomo C."/>
            <person name="Shea T."/>
            <person name="Young S.K."/>
            <person name="Zeng Q."/>
            <person name="Koehrsen M."/>
            <person name="Haas B."/>
            <person name="Borodovsky M."/>
            <person name="Guigo R."/>
            <person name="Alvarado L."/>
            <person name="Berlin A."/>
            <person name="Bochicchio J."/>
            <person name="Borenstein D."/>
            <person name="Chapman S."/>
            <person name="Chen Z."/>
            <person name="Engels R."/>
            <person name="Freedman E."/>
            <person name="Gellesch M."/>
            <person name="Goldberg J."/>
            <person name="Griggs A."/>
            <person name="Gujja S."/>
            <person name="Heiman D."/>
            <person name="Hepburn T."/>
            <person name="Howarth C."/>
            <person name="Jen D."/>
            <person name="Larson L."/>
            <person name="Lewis B."/>
            <person name="Mehta T."/>
            <person name="Park D."/>
            <person name="Pearson M."/>
            <person name="Roberts A."/>
            <person name="Saif S."/>
            <person name="Shenoy N."/>
            <person name="Sisk P."/>
            <person name="Stolte C."/>
            <person name="Sykes S."/>
            <person name="Thomson T."/>
            <person name="Walk T."/>
            <person name="White J."/>
            <person name="Yandava C."/>
            <person name="Burger G."/>
            <person name="Gray M.W."/>
            <person name="Holland P.W.H."/>
            <person name="King N."/>
            <person name="Lang F.B.F."/>
            <person name="Roger A.J."/>
            <person name="Ruiz-Trillo I."/>
            <person name="Lander E."/>
            <person name="Nusbaum C."/>
        </authorList>
    </citation>
    <scope>NUCLEOTIDE SEQUENCE [LARGE SCALE GENOMIC DNA]</scope>
    <source>
        <strain evidence="10 11">DAOM BR117</strain>
    </source>
</reference>
<keyword evidence="3 7" id="KW-0812">Transmembrane</keyword>
<dbReference type="NCBIfam" id="TIGR01297">
    <property type="entry name" value="CDF"/>
    <property type="match status" value="1"/>
</dbReference>
<dbReference type="FunFam" id="1.20.1510.10:FF:000005">
    <property type="entry name" value="Putative Cation diffusion facilitator 1"/>
    <property type="match status" value="1"/>
</dbReference>
<evidence type="ECO:0000256" key="7">
    <source>
        <dbReference type="SAM" id="Phobius"/>
    </source>
</evidence>
<dbReference type="InterPro" id="IPR050291">
    <property type="entry name" value="CDF_Transporter"/>
</dbReference>
<feature type="domain" description="Cation efflux protein cytoplasmic" evidence="9">
    <location>
        <begin position="338"/>
        <end position="407"/>
    </location>
</feature>
<feature type="domain" description="Cation efflux protein transmembrane" evidence="8">
    <location>
        <begin position="134"/>
        <end position="325"/>
    </location>
</feature>
<dbReference type="OMA" id="QKVDTCR"/>
<dbReference type="InterPro" id="IPR027470">
    <property type="entry name" value="Cation_efflux_CTD"/>
</dbReference>
<dbReference type="Gene3D" id="3.30.70.1350">
    <property type="entry name" value="Cation efflux protein, cytoplasmic domain"/>
    <property type="match status" value="1"/>
</dbReference>
<feature type="transmembrane region" description="Helical" evidence="7">
    <location>
        <begin position="237"/>
        <end position="254"/>
    </location>
</feature>
<comment type="subcellular location">
    <subcellularLocation>
        <location evidence="1">Endomembrane system</location>
        <topology evidence="1">Multi-pass membrane protein</topology>
    </subcellularLocation>
</comment>
<dbReference type="SUPFAM" id="SSF161111">
    <property type="entry name" value="Cation efflux protein transmembrane domain-like"/>
    <property type="match status" value="1"/>
</dbReference>
<dbReference type="eggNOG" id="KOG1485">
    <property type="taxonomic scope" value="Eukaryota"/>
</dbReference>
<dbReference type="AlphaFoldDB" id="A0A0L0H9U1"/>
<evidence type="ECO:0000256" key="1">
    <source>
        <dbReference type="ARBA" id="ARBA00004127"/>
    </source>
</evidence>
<evidence type="ECO:0000259" key="8">
    <source>
        <dbReference type="Pfam" id="PF01545"/>
    </source>
</evidence>
<accession>A0A0L0H9U1</accession>
<evidence type="ECO:0000256" key="3">
    <source>
        <dbReference type="ARBA" id="ARBA00022692"/>
    </source>
</evidence>
<dbReference type="GO" id="GO:0016020">
    <property type="term" value="C:membrane"/>
    <property type="evidence" value="ECO:0007669"/>
    <property type="project" value="InterPro"/>
</dbReference>
<dbReference type="GO" id="GO:0098771">
    <property type="term" value="P:inorganic ion homeostasis"/>
    <property type="evidence" value="ECO:0007669"/>
    <property type="project" value="UniProtKB-ARBA"/>
</dbReference>
<keyword evidence="4 7" id="KW-1133">Transmembrane helix</keyword>
<dbReference type="InterPro" id="IPR027469">
    <property type="entry name" value="Cation_efflux_TMD_sf"/>
</dbReference>
<evidence type="ECO:0000256" key="5">
    <source>
        <dbReference type="ARBA" id="ARBA00023065"/>
    </source>
</evidence>